<feature type="compositionally biased region" description="Low complexity" evidence="1">
    <location>
        <begin position="241"/>
        <end position="253"/>
    </location>
</feature>
<sequence length="363" mass="40224">GSWGGHRGGRGASAPAWPRLGSAAHPARRGRVDPGDHPRAAHRLVPHAGVHAGRPDRHAVGRPAHRVGAVLRPRHRGHAVLRVEVPPAARPGAARRPADPRQHAPGGHLDADPGDHHPRPVHLRLRGARGHRGGAGLRDAHQRRRPAVHLDVRVPAARQRPAGAHDPALPAREPAGAVLHPLRGRHPRLLDPVLPHEDRRGPRRDDRLPRDAQPARQLPGRLRRAVRARPRLHAPDRPRRQPGGLRRPDPQAALRRRLRRGVQRTRPGRPGRRPGQRRQGGLHRAGLRRLPRPGRRRHRRHVGPGARRVAAERVGRRDPPIDRRAERRDHRGLPGEHHAPVQGPDPARAARRAGRLPRGDHAM</sequence>
<keyword evidence="2" id="KW-0560">Oxidoreductase</keyword>
<feature type="compositionally biased region" description="Basic residues" evidence="1">
    <location>
        <begin position="285"/>
        <end position="302"/>
    </location>
</feature>
<feature type="compositionally biased region" description="Basic residues" evidence="1">
    <location>
        <begin position="254"/>
        <end position="276"/>
    </location>
</feature>
<reference evidence="2" key="1">
    <citation type="submission" date="2020-02" db="EMBL/GenBank/DDBJ databases">
        <authorList>
            <person name="Meier V. D."/>
        </authorList>
    </citation>
    <scope>NUCLEOTIDE SEQUENCE</scope>
    <source>
        <strain evidence="2">AVDCRST_MAG69</strain>
    </source>
</reference>
<feature type="compositionally biased region" description="Basic and acidic residues" evidence="1">
    <location>
        <begin position="30"/>
        <end position="39"/>
    </location>
</feature>
<dbReference type="EMBL" id="CADCVP010000161">
    <property type="protein sequence ID" value="CAA9494025.1"/>
    <property type="molecule type" value="Genomic_DNA"/>
</dbReference>
<organism evidence="2">
    <name type="scientific">uncultured Solirubrobacteraceae bacterium</name>
    <dbReference type="NCBI Taxonomy" id="1162706"/>
    <lineage>
        <taxon>Bacteria</taxon>
        <taxon>Bacillati</taxon>
        <taxon>Actinomycetota</taxon>
        <taxon>Thermoleophilia</taxon>
        <taxon>Solirubrobacterales</taxon>
        <taxon>Solirubrobacteraceae</taxon>
        <taxon>environmental samples</taxon>
    </lineage>
</organism>
<feature type="compositionally biased region" description="Low complexity" evidence="1">
    <location>
        <begin position="86"/>
        <end position="95"/>
    </location>
</feature>
<evidence type="ECO:0000256" key="1">
    <source>
        <dbReference type="SAM" id="MobiDB-lite"/>
    </source>
</evidence>
<evidence type="ECO:0000313" key="2">
    <source>
        <dbReference type="EMBL" id="CAA9494025.1"/>
    </source>
</evidence>
<accession>A0A6J4SI11</accession>
<dbReference type="GO" id="GO:0016491">
    <property type="term" value="F:oxidoreductase activity"/>
    <property type="evidence" value="ECO:0007669"/>
    <property type="project" value="UniProtKB-KW"/>
</dbReference>
<feature type="compositionally biased region" description="Basic residues" evidence="1">
    <location>
        <begin position="221"/>
        <end position="232"/>
    </location>
</feature>
<dbReference type="AlphaFoldDB" id="A0A6J4SI11"/>
<feature type="compositionally biased region" description="Basic residues" evidence="1">
    <location>
        <begin position="119"/>
        <end position="132"/>
    </location>
</feature>
<feature type="non-terminal residue" evidence="2">
    <location>
        <position position="363"/>
    </location>
</feature>
<feature type="region of interest" description="Disordered" evidence="1">
    <location>
        <begin position="1"/>
        <end position="40"/>
    </location>
</feature>
<feature type="region of interest" description="Disordered" evidence="1">
    <location>
        <begin position="81"/>
        <end position="363"/>
    </location>
</feature>
<protein>
    <submittedName>
        <fullName evidence="2">Cytochrome c oxidase polypeptide II</fullName>
        <ecNumber evidence="2">1.9.3.1</ecNumber>
    </submittedName>
</protein>
<dbReference type="EC" id="1.9.3.1" evidence="2"/>
<gene>
    <name evidence="2" type="ORF">AVDCRST_MAG69-1489</name>
</gene>
<feature type="non-terminal residue" evidence="2">
    <location>
        <position position="1"/>
    </location>
</feature>
<feature type="compositionally biased region" description="Basic and acidic residues" evidence="1">
    <location>
        <begin position="194"/>
        <end position="210"/>
    </location>
</feature>
<feature type="compositionally biased region" description="Low complexity" evidence="1">
    <location>
        <begin position="211"/>
        <end position="220"/>
    </location>
</feature>
<proteinExistence type="predicted"/>
<feature type="compositionally biased region" description="Basic and acidic residues" evidence="1">
    <location>
        <begin position="309"/>
        <end position="339"/>
    </location>
</feature>
<name>A0A6J4SI11_9ACTN</name>
<feature type="compositionally biased region" description="Basic and acidic residues" evidence="1">
    <location>
        <begin position="109"/>
        <end position="118"/>
    </location>
</feature>